<name>A0A385SLV2_9BACT</name>
<feature type="signal peptide" evidence="1">
    <location>
        <begin position="1"/>
        <end position="20"/>
    </location>
</feature>
<dbReference type="RefSeq" id="WP_119755054.1">
    <property type="nucleotide sequence ID" value="NZ_CP032382.1"/>
</dbReference>
<dbReference type="Proteomes" id="UP000266183">
    <property type="component" value="Chromosome"/>
</dbReference>
<evidence type="ECO:0008006" key="4">
    <source>
        <dbReference type="Google" id="ProtNLM"/>
    </source>
</evidence>
<protein>
    <recommendedName>
        <fullName evidence="4">DUF4286 family protein</fullName>
    </recommendedName>
</protein>
<accession>A0A385SLV2</accession>
<proteinExistence type="predicted"/>
<keyword evidence="1" id="KW-0732">Signal</keyword>
<evidence type="ECO:0000256" key="1">
    <source>
        <dbReference type="SAM" id="SignalP"/>
    </source>
</evidence>
<dbReference type="AlphaFoldDB" id="A0A385SLV2"/>
<gene>
    <name evidence="2" type="ORF">D4L85_14995</name>
</gene>
<sequence length="132" mass="15352">MKRIFVACLGMTLAFLLVSAQNPGSPQTPAVMYVERNVFTLKFGASKEAVPMWKEYLERVQKRDKKIHARLLTDVSGAAYSLVLELGYETFAEAEPSQCRLTHQEDWKEFYAKFIPLCERSERTYYRLQVEF</sequence>
<organism evidence="2 3">
    <name type="scientific">Chryseolinea soli</name>
    <dbReference type="NCBI Taxonomy" id="2321403"/>
    <lineage>
        <taxon>Bacteria</taxon>
        <taxon>Pseudomonadati</taxon>
        <taxon>Bacteroidota</taxon>
        <taxon>Cytophagia</taxon>
        <taxon>Cytophagales</taxon>
        <taxon>Fulvivirgaceae</taxon>
        <taxon>Chryseolinea</taxon>
    </lineage>
</organism>
<dbReference type="KEGG" id="chk:D4L85_14995"/>
<keyword evidence="3" id="KW-1185">Reference proteome</keyword>
<evidence type="ECO:0000313" key="2">
    <source>
        <dbReference type="EMBL" id="AYB31792.1"/>
    </source>
</evidence>
<evidence type="ECO:0000313" key="3">
    <source>
        <dbReference type="Proteomes" id="UP000266183"/>
    </source>
</evidence>
<dbReference type="OrthoDB" id="797275at2"/>
<dbReference type="EMBL" id="CP032382">
    <property type="protein sequence ID" value="AYB31792.1"/>
    <property type="molecule type" value="Genomic_DNA"/>
</dbReference>
<reference evidence="3" key="1">
    <citation type="submission" date="2018-09" db="EMBL/GenBank/DDBJ databases">
        <title>Chryseolinea sp. KIS68-18 isolated from soil.</title>
        <authorList>
            <person name="Weon H.-Y."/>
            <person name="Kwon S.-W."/>
            <person name="Lee S.A."/>
        </authorList>
    </citation>
    <scope>NUCLEOTIDE SEQUENCE [LARGE SCALE GENOMIC DNA]</scope>
    <source>
        <strain evidence="3">KIS68-18</strain>
    </source>
</reference>
<feature type="chain" id="PRO_5017483242" description="DUF4286 family protein" evidence="1">
    <location>
        <begin position="21"/>
        <end position="132"/>
    </location>
</feature>